<gene>
    <name evidence="2" type="ORF">H8702_09740</name>
</gene>
<organism evidence="2 3">
    <name type="scientific">Massiliimalia timonensis</name>
    <dbReference type="NCBI Taxonomy" id="1987501"/>
    <lineage>
        <taxon>Bacteria</taxon>
        <taxon>Bacillati</taxon>
        <taxon>Bacillota</taxon>
        <taxon>Clostridia</taxon>
        <taxon>Eubacteriales</taxon>
        <taxon>Oscillospiraceae</taxon>
        <taxon>Massiliimalia</taxon>
    </lineage>
</organism>
<evidence type="ECO:0000313" key="2">
    <source>
        <dbReference type="EMBL" id="MBC8611381.1"/>
    </source>
</evidence>
<proteinExistence type="predicted"/>
<accession>A0A8J6TRU2</accession>
<dbReference type="EMBL" id="JACRTL010000005">
    <property type="protein sequence ID" value="MBC8611381.1"/>
    <property type="molecule type" value="Genomic_DNA"/>
</dbReference>
<keyword evidence="3" id="KW-1185">Reference proteome</keyword>
<name>A0A8J6TRU2_9FIRM</name>
<dbReference type="Gene3D" id="3.40.50.10400">
    <property type="entry name" value="Hypothetical protein PA1492"/>
    <property type="match status" value="1"/>
</dbReference>
<evidence type="ECO:0000313" key="3">
    <source>
        <dbReference type="Proteomes" id="UP000632659"/>
    </source>
</evidence>
<reference evidence="2" key="1">
    <citation type="submission" date="2020-08" db="EMBL/GenBank/DDBJ databases">
        <title>Genome public.</title>
        <authorList>
            <person name="Liu C."/>
            <person name="Sun Q."/>
        </authorList>
    </citation>
    <scope>NUCLEOTIDE SEQUENCE</scope>
    <source>
        <strain evidence="2">NSJ-15</strain>
    </source>
</reference>
<dbReference type="Pfam" id="PF24963">
    <property type="entry name" value="DUF7768"/>
    <property type="match status" value="1"/>
</dbReference>
<dbReference type="Proteomes" id="UP000632659">
    <property type="component" value="Unassembled WGS sequence"/>
</dbReference>
<comment type="caution">
    <text evidence="2">The sequence shown here is derived from an EMBL/GenBank/DDBJ whole genome shotgun (WGS) entry which is preliminary data.</text>
</comment>
<evidence type="ECO:0000259" key="1">
    <source>
        <dbReference type="Pfam" id="PF24963"/>
    </source>
</evidence>
<sequence length="142" mass="16026">MGAFQVIYVCSPLSGNIQENMKKAKEYAGQVKEVFGCRAIAPHGHLPKFMDDANEKEREVCIRFCVGCLECCDGIAVFEKPATDGMKKEIQRAYEMKLPFILCCESLHSIHDCVIVASVDQDYEKVVKELLQCDVLMKERSL</sequence>
<dbReference type="InterPro" id="IPR056670">
    <property type="entry name" value="DUF7768"/>
</dbReference>
<feature type="domain" description="DUF7768" evidence="1">
    <location>
        <begin position="6"/>
        <end position="100"/>
    </location>
</feature>
<protein>
    <submittedName>
        <fullName evidence="2">DUF4406 domain-containing protein</fullName>
    </submittedName>
</protein>
<dbReference type="RefSeq" id="WP_187536605.1">
    <property type="nucleotide sequence ID" value="NZ_JACRTL010000005.1"/>
</dbReference>
<dbReference type="AlphaFoldDB" id="A0A8J6TRU2"/>